<dbReference type="GO" id="GO:0005886">
    <property type="term" value="C:plasma membrane"/>
    <property type="evidence" value="ECO:0007669"/>
    <property type="project" value="UniProtKB-SubCell"/>
</dbReference>
<gene>
    <name evidence="7" type="ORF">BLA60_17010</name>
</gene>
<evidence type="ECO:0000256" key="5">
    <source>
        <dbReference type="ARBA" id="ARBA00023251"/>
    </source>
</evidence>
<dbReference type="GO" id="GO:0016887">
    <property type="term" value="F:ATP hydrolysis activity"/>
    <property type="evidence" value="ECO:0007669"/>
    <property type="project" value="InterPro"/>
</dbReference>
<dbReference type="PANTHER" id="PTHR42711:SF19">
    <property type="entry name" value="DOXORUBICIN RESISTANCE ATP-BINDING PROTEIN DRRA"/>
    <property type="match status" value="1"/>
</dbReference>
<keyword evidence="5" id="KW-0046">Antibiotic resistance</keyword>
<keyword evidence="3" id="KW-0547">Nucleotide-binding</keyword>
<dbReference type="SMART" id="SM00382">
    <property type="entry name" value="AAA"/>
    <property type="match status" value="1"/>
</dbReference>
<evidence type="ECO:0000259" key="6">
    <source>
        <dbReference type="PROSITE" id="PS50893"/>
    </source>
</evidence>
<dbReference type="Gene3D" id="3.40.50.300">
    <property type="entry name" value="P-loop containing nucleotide triphosphate hydrolases"/>
    <property type="match status" value="1"/>
</dbReference>
<dbReference type="GO" id="GO:0005524">
    <property type="term" value="F:ATP binding"/>
    <property type="evidence" value="ECO:0007669"/>
    <property type="project" value="UniProtKB-KW"/>
</dbReference>
<dbReference type="InterPro" id="IPR027417">
    <property type="entry name" value="P-loop_NTPase"/>
</dbReference>
<evidence type="ECO:0000256" key="3">
    <source>
        <dbReference type="ARBA" id="ARBA00022741"/>
    </source>
</evidence>
<reference evidence="7 8" key="1">
    <citation type="submission" date="2016-12" db="EMBL/GenBank/DDBJ databases">
        <title>The draft genome sequence of Actinophytocola xinjiangensis.</title>
        <authorList>
            <person name="Wang W."/>
            <person name="Yuan L."/>
        </authorList>
    </citation>
    <scope>NUCLEOTIDE SEQUENCE [LARGE SCALE GENOMIC DNA]</scope>
    <source>
        <strain evidence="7 8">CGMCC 4.4663</strain>
    </source>
</reference>
<accession>A0A7Z1AXD7</accession>
<comment type="subcellular location">
    <subcellularLocation>
        <location evidence="1">Cell membrane</location>
        <topology evidence="1">Peripheral membrane protein</topology>
    </subcellularLocation>
</comment>
<dbReference type="PROSITE" id="PS50893">
    <property type="entry name" value="ABC_TRANSPORTER_2"/>
    <property type="match status" value="1"/>
</dbReference>
<keyword evidence="4" id="KW-0067">ATP-binding</keyword>
<dbReference type="AlphaFoldDB" id="A0A7Z1AXD7"/>
<name>A0A7Z1AXD7_9PSEU</name>
<dbReference type="InterPro" id="IPR003593">
    <property type="entry name" value="AAA+_ATPase"/>
</dbReference>
<protein>
    <recommendedName>
        <fullName evidence="6">ABC transporter domain-containing protein</fullName>
    </recommendedName>
</protein>
<keyword evidence="8" id="KW-1185">Reference proteome</keyword>
<dbReference type="RefSeq" id="WP_075133867.1">
    <property type="nucleotide sequence ID" value="NZ_MSIF01000007.1"/>
</dbReference>
<dbReference type="PANTHER" id="PTHR42711">
    <property type="entry name" value="ABC TRANSPORTER ATP-BINDING PROTEIN"/>
    <property type="match status" value="1"/>
</dbReference>
<dbReference type="InterPro" id="IPR003439">
    <property type="entry name" value="ABC_transporter-like_ATP-bd"/>
</dbReference>
<dbReference type="Pfam" id="PF00005">
    <property type="entry name" value="ABC_tran"/>
    <property type="match status" value="1"/>
</dbReference>
<dbReference type="Proteomes" id="UP000185696">
    <property type="component" value="Unassembled WGS sequence"/>
</dbReference>
<evidence type="ECO:0000313" key="7">
    <source>
        <dbReference type="EMBL" id="OLF10146.1"/>
    </source>
</evidence>
<feature type="domain" description="ABC transporter" evidence="6">
    <location>
        <begin position="4"/>
        <end position="238"/>
    </location>
</feature>
<evidence type="ECO:0000256" key="4">
    <source>
        <dbReference type="ARBA" id="ARBA00022840"/>
    </source>
</evidence>
<sequence>MAVIELDHVTKTYKSRGRKTLANNDVSLSVNEGEVFGLFGHNGAGKTTIVNQLLGLLRPDSGSIMIAGKDVVKEPNLGRYLCSVQPQSRTPLGELTPRAVTQIMGKLRGIDDAEVERRTKELFGKLDIEQWADVQGNKLSGGVLRLTGFCMAAVAPGRAVILDEPTNDVDPVRRRYLWSAIRDLTRDGTAVVVVTHAIREAESAVDTIAILNEGKVLVQGNAREIKDRTAGDQMKLEAVAKAGEEQFVKPEWAESLKLAEAELVLTFPRDLATEALRWAGEQRDRGLVAQYSLTEITLEDMYIELIGKAVDGVQR</sequence>
<evidence type="ECO:0000313" key="8">
    <source>
        <dbReference type="Proteomes" id="UP000185696"/>
    </source>
</evidence>
<evidence type="ECO:0000256" key="1">
    <source>
        <dbReference type="ARBA" id="ARBA00004202"/>
    </source>
</evidence>
<keyword evidence="2" id="KW-0813">Transport</keyword>
<organism evidence="7 8">
    <name type="scientific">Actinophytocola xinjiangensis</name>
    <dbReference type="NCBI Taxonomy" id="485602"/>
    <lineage>
        <taxon>Bacteria</taxon>
        <taxon>Bacillati</taxon>
        <taxon>Actinomycetota</taxon>
        <taxon>Actinomycetes</taxon>
        <taxon>Pseudonocardiales</taxon>
        <taxon>Pseudonocardiaceae</taxon>
    </lineage>
</organism>
<dbReference type="SUPFAM" id="SSF52540">
    <property type="entry name" value="P-loop containing nucleoside triphosphate hydrolases"/>
    <property type="match status" value="1"/>
</dbReference>
<evidence type="ECO:0000256" key="2">
    <source>
        <dbReference type="ARBA" id="ARBA00022448"/>
    </source>
</evidence>
<comment type="caution">
    <text evidence="7">The sequence shown here is derived from an EMBL/GenBank/DDBJ whole genome shotgun (WGS) entry which is preliminary data.</text>
</comment>
<dbReference type="InterPro" id="IPR050763">
    <property type="entry name" value="ABC_transporter_ATP-binding"/>
</dbReference>
<proteinExistence type="predicted"/>
<dbReference type="EMBL" id="MSIF01000007">
    <property type="protein sequence ID" value="OLF10146.1"/>
    <property type="molecule type" value="Genomic_DNA"/>
</dbReference>
<dbReference type="GO" id="GO:0046677">
    <property type="term" value="P:response to antibiotic"/>
    <property type="evidence" value="ECO:0007669"/>
    <property type="project" value="UniProtKB-KW"/>
</dbReference>